<protein>
    <submittedName>
        <fullName evidence="5">Uncharacterized protein</fullName>
    </submittedName>
</protein>
<proteinExistence type="inferred from homology"/>
<comment type="similarity">
    <text evidence="1">Belongs to the UxaA family.</text>
</comment>
<dbReference type="InterPro" id="IPR007392">
    <property type="entry name" value="GD_AH_second"/>
</dbReference>
<dbReference type="PANTHER" id="PTHR30536:SF5">
    <property type="entry name" value="ALTRONATE DEHYDRATASE"/>
    <property type="match status" value="1"/>
</dbReference>
<feature type="domain" description="D-galactarate/Altronate dehydratase C-terminal" evidence="4">
    <location>
        <begin position="147"/>
        <end position="382"/>
    </location>
</feature>
<organism evidence="5 6">
    <name type="scientific">Paraburkholderia fungorum</name>
    <dbReference type="NCBI Taxonomy" id="134537"/>
    <lineage>
        <taxon>Bacteria</taxon>
        <taxon>Pseudomonadati</taxon>
        <taxon>Pseudomonadota</taxon>
        <taxon>Betaproteobacteria</taxon>
        <taxon>Burkholderiales</taxon>
        <taxon>Burkholderiaceae</taxon>
        <taxon>Paraburkholderia</taxon>
    </lineage>
</organism>
<dbReference type="PANTHER" id="PTHR30536">
    <property type="entry name" value="ALTRONATE/GALACTARATE DEHYDRATASE"/>
    <property type="match status" value="1"/>
</dbReference>
<dbReference type="EMBL" id="MCAS01000002">
    <property type="protein sequence ID" value="RKF50119.1"/>
    <property type="molecule type" value="Genomic_DNA"/>
</dbReference>
<dbReference type="Pfam" id="PF20629">
    <property type="entry name" value="GD_AH_C"/>
    <property type="match status" value="1"/>
</dbReference>
<keyword evidence="2" id="KW-0456">Lyase</keyword>
<gene>
    <name evidence="5" type="ORF">BCY88_15270</name>
</gene>
<sequence>MTESVPRRDFFGYCRPDGQVGIRDHILILGINGLVARAAERIHQGVPGTLLVASPFGRGQYGADKDAHRRQMIGLACNPNVAATLIVGADRMAAEEVAHQIPGGMVQIVTLDDTGQDAQELAARGIRCAAALVRSASRNRRERVSSSYLFLGVECGQSDATSGLVSNPLAGMVVNRLVDQGGRAVFGETIEWLGAEHILSGRAASPQVAEAITAAVACREAAAAATGVDLTGNNPSPENIRGGLSSIEEKSLGAIAKGGVSPIRGVLELAESPSAPGLYVMDGPSFTPESMTGFVAAGVQIMLFTTGVGNSYCSAIAPTIKIGGRPDAVRRLTTQIDFDASPLFDGRENFDELTDGLFTLLLDVASGFKTWGEVLGESGESIVRLHGSL</sequence>
<reference evidence="5 6" key="1">
    <citation type="submission" date="2016-07" db="EMBL/GenBank/DDBJ databases">
        <title>Genome analysis of Burkholderia fungorum ES3-20.</title>
        <authorList>
            <person name="Xu D."/>
            <person name="Yao R."/>
            <person name="Zheng S."/>
        </authorList>
    </citation>
    <scope>NUCLEOTIDE SEQUENCE [LARGE SCALE GENOMIC DNA]</scope>
    <source>
        <strain evidence="5 6">ES3-20</strain>
    </source>
</reference>
<evidence type="ECO:0000256" key="1">
    <source>
        <dbReference type="ARBA" id="ARBA00010986"/>
    </source>
</evidence>
<evidence type="ECO:0000259" key="4">
    <source>
        <dbReference type="Pfam" id="PF20629"/>
    </source>
</evidence>
<dbReference type="InterPro" id="IPR052172">
    <property type="entry name" value="UxaA_altronate/galactarate_dh"/>
</dbReference>
<feature type="domain" description="D-galactarate/Altronate dehydratase second" evidence="3">
    <location>
        <begin position="12"/>
        <end position="136"/>
    </location>
</feature>
<dbReference type="RefSeq" id="WP_120342842.1">
    <property type="nucleotide sequence ID" value="NZ_MCAS01000002.1"/>
</dbReference>
<evidence type="ECO:0000313" key="5">
    <source>
        <dbReference type="EMBL" id="RKF50119.1"/>
    </source>
</evidence>
<dbReference type="GO" id="GO:0016829">
    <property type="term" value="F:lyase activity"/>
    <property type="evidence" value="ECO:0007669"/>
    <property type="project" value="UniProtKB-KW"/>
</dbReference>
<evidence type="ECO:0000313" key="6">
    <source>
        <dbReference type="Proteomes" id="UP000283709"/>
    </source>
</evidence>
<evidence type="ECO:0000259" key="3">
    <source>
        <dbReference type="Pfam" id="PF04295"/>
    </source>
</evidence>
<dbReference type="OrthoDB" id="9804574at2"/>
<evidence type="ECO:0000256" key="2">
    <source>
        <dbReference type="ARBA" id="ARBA00023239"/>
    </source>
</evidence>
<dbReference type="GO" id="GO:0019698">
    <property type="term" value="P:D-galacturonate catabolic process"/>
    <property type="evidence" value="ECO:0007669"/>
    <property type="project" value="TreeGrafter"/>
</dbReference>
<name>A0A3R7GXA9_9BURK</name>
<dbReference type="Pfam" id="PF04295">
    <property type="entry name" value="GD_AH_second"/>
    <property type="match status" value="1"/>
</dbReference>
<dbReference type="Proteomes" id="UP000283709">
    <property type="component" value="Unassembled WGS sequence"/>
</dbReference>
<dbReference type="AlphaFoldDB" id="A0A3R7GXA9"/>
<comment type="caution">
    <text evidence="5">The sequence shown here is derived from an EMBL/GenBank/DDBJ whole genome shotgun (WGS) entry which is preliminary data.</text>
</comment>
<accession>A0A3R7GXA9</accession>
<dbReference type="InterPro" id="IPR048332">
    <property type="entry name" value="GD_AH_C"/>
</dbReference>